<dbReference type="PANTHER" id="PTHR11717:SF31">
    <property type="entry name" value="LOW MOLECULAR WEIGHT PROTEIN-TYROSINE-PHOSPHATASE ETP-RELATED"/>
    <property type="match status" value="1"/>
</dbReference>
<dbReference type="Gene3D" id="3.40.50.2300">
    <property type="match status" value="1"/>
</dbReference>
<dbReference type="RefSeq" id="WP_025434719.1">
    <property type="nucleotide sequence ID" value="NZ_CP007452.1"/>
</dbReference>
<dbReference type="OrthoDB" id="9784339at2"/>
<dbReference type="InterPro" id="IPR017867">
    <property type="entry name" value="Tyr_phospatase_low_mol_wt"/>
</dbReference>
<evidence type="ECO:0000256" key="4">
    <source>
        <dbReference type="PIRSR" id="PIRSR617867-1"/>
    </source>
</evidence>
<dbReference type="InterPro" id="IPR023485">
    <property type="entry name" value="Ptyr_pPase"/>
</dbReference>
<evidence type="ECO:0000256" key="2">
    <source>
        <dbReference type="ARBA" id="ARBA00022801"/>
    </source>
</evidence>
<proteinExistence type="inferred from homology"/>
<dbReference type="GO" id="GO:0004725">
    <property type="term" value="F:protein tyrosine phosphatase activity"/>
    <property type="evidence" value="ECO:0007669"/>
    <property type="project" value="UniProtKB-EC"/>
</dbReference>
<dbReference type="SMART" id="SM00226">
    <property type="entry name" value="LMWPc"/>
    <property type="match status" value="1"/>
</dbReference>
<dbReference type="AlphaFoldDB" id="W8U3Z9"/>
<accession>W8U3Z9</accession>
<dbReference type="EC" id="3.1.3.48" evidence="6"/>
<feature type="active site" description="Nucleophile" evidence="4">
    <location>
        <position position="7"/>
    </location>
</feature>
<dbReference type="PANTHER" id="PTHR11717">
    <property type="entry name" value="LOW MOLECULAR WEIGHT PROTEIN TYROSINE PHOSPHATASE"/>
    <property type="match status" value="1"/>
</dbReference>
<evidence type="ECO:0000313" key="6">
    <source>
        <dbReference type="EMBL" id="AHM55681.1"/>
    </source>
</evidence>
<dbReference type="CDD" id="cd16344">
    <property type="entry name" value="LMWPAP"/>
    <property type="match status" value="1"/>
</dbReference>
<dbReference type="KEGG" id="eac:EAL2_c03780"/>
<keyword evidence="7" id="KW-1185">Reference proteome</keyword>
<dbReference type="SUPFAM" id="SSF52788">
    <property type="entry name" value="Phosphotyrosine protein phosphatases I"/>
    <property type="match status" value="1"/>
</dbReference>
<dbReference type="Pfam" id="PF01451">
    <property type="entry name" value="LMWPc"/>
    <property type="match status" value="1"/>
</dbReference>
<sequence>MKILFVCTGNTCRSPMAEGFLNAIAQKGDLDICAASAGVLTHDGLFASENAVIAMREYGIDISPHRSALIRKEAVLDADIVLTMSSSHRDMLLFSFGSEGKSIFTLKEFLGIGDADVIDPYGGDINIYRATAAEIKNLVERLLDLLARSGKYGDEFKKI</sequence>
<dbReference type="PRINTS" id="PR00719">
    <property type="entry name" value="LMWPTPASE"/>
</dbReference>
<dbReference type="STRING" id="1286171.EAL2_c03780"/>
<evidence type="ECO:0000256" key="1">
    <source>
        <dbReference type="ARBA" id="ARBA00011063"/>
    </source>
</evidence>
<reference evidence="6 7" key="1">
    <citation type="journal article" date="2014" name="Genome Announc.">
        <title>Complete Genome Sequence of Amino Acid-Utilizing Eubacterium acidaminophilum al-2 (DSM 3953).</title>
        <authorList>
            <person name="Poehlein A."/>
            <person name="Andreesen J.R."/>
            <person name="Daniel R."/>
        </authorList>
    </citation>
    <scope>NUCLEOTIDE SEQUENCE [LARGE SCALE GENOMIC DNA]</scope>
    <source>
        <strain evidence="6 7">DSM 3953</strain>
    </source>
</reference>
<feature type="domain" description="Phosphotyrosine protein phosphatase I" evidence="5">
    <location>
        <begin position="1"/>
        <end position="145"/>
    </location>
</feature>
<name>W8U3Z9_PEPAC</name>
<evidence type="ECO:0000313" key="7">
    <source>
        <dbReference type="Proteomes" id="UP000019591"/>
    </source>
</evidence>
<dbReference type="InterPro" id="IPR050438">
    <property type="entry name" value="LMW_PTPase"/>
</dbReference>
<evidence type="ECO:0000256" key="3">
    <source>
        <dbReference type="ARBA" id="ARBA00022912"/>
    </source>
</evidence>
<keyword evidence="3" id="KW-0904">Protein phosphatase</keyword>
<evidence type="ECO:0000259" key="5">
    <source>
        <dbReference type="SMART" id="SM00226"/>
    </source>
</evidence>
<dbReference type="HOGENOM" id="CLU_071415_1_2_9"/>
<feature type="active site" description="Nucleophile" evidence="4">
    <location>
        <position position="13"/>
    </location>
</feature>
<gene>
    <name evidence="6" type="primary">ywlE</name>
    <name evidence="6" type="ORF">EAL2_c03780</name>
</gene>
<protein>
    <submittedName>
        <fullName evidence="6">Low molecular weight protein-tyrosine-phosphatase YwlE</fullName>
        <ecNumber evidence="6">3.1.3.48</ecNumber>
    </submittedName>
</protein>
<dbReference type="Proteomes" id="UP000019591">
    <property type="component" value="Chromosome"/>
</dbReference>
<organism evidence="6 7">
    <name type="scientific">Peptoclostridium acidaminophilum DSM 3953</name>
    <dbReference type="NCBI Taxonomy" id="1286171"/>
    <lineage>
        <taxon>Bacteria</taxon>
        <taxon>Bacillati</taxon>
        <taxon>Bacillota</taxon>
        <taxon>Clostridia</taxon>
        <taxon>Peptostreptococcales</taxon>
        <taxon>Peptoclostridiaceae</taxon>
        <taxon>Peptoclostridium</taxon>
    </lineage>
</organism>
<dbReference type="eggNOG" id="COG0394">
    <property type="taxonomic scope" value="Bacteria"/>
</dbReference>
<comment type="similarity">
    <text evidence="1">Belongs to the low molecular weight phosphotyrosine protein phosphatase family.</text>
</comment>
<keyword evidence="2 6" id="KW-0378">Hydrolase</keyword>
<dbReference type="PATRIC" id="fig|1286171.3.peg.318"/>
<feature type="active site" description="Proton donor" evidence="4">
    <location>
        <position position="119"/>
    </location>
</feature>
<dbReference type="InterPro" id="IPR036196">
    <property type="entry name" value="Ptyr_pPase_sf"/>
</dbReference>
<dbReference type="EMBL" id="CP007452">
    <property type="protein sequence ID" value="AHM55681.1"/>
    <property type="molecule type" value="Genomic_DNA"/>
</dbReference>